<evidence type="ECO:0000313" key="2">
    <source>
        <dbReference type="EMBL" id="KAK0703263.1"/>
    </source>
</evidence>
<feature type="compositionally biased region" description="Low complexity" evidence="1">
    <location>
        <begin position="160"/>
        <end position="179"/>
    </location>
</feature>
<evidence type="ECO:0000256" key="1">
    <source>
        <dbReference type="SAM" id="MobiDB-lite"/>
    </source>
</evidence>
<feature type="compositionally biased region" description="Polar residues" evidence="1">
    <location>
        <begin position="27"/>
        <end position="48"/>
    </location>
</feature>
<name>A0AA40DKL2_9PEZI</name>
<dbReference type="GeneID" id="85318606"/>
<evidence type="ECO:0000313" key="3">
    <source>
        <dbReference type="Proteomes" id="UP001172101"/>
    </source>
</evidence>
<feature type="compositionally biased region" description="Low complexity" evidence="1">
    <location>
        <begin position="54"/>
        <end position="71"/>
    </location>
</feature>
<feature type="region of interest" description="Disordered" evidence="1">
    <location>
        <begin position="20"/>
        <end position="180"/>
    </location>
</feature>
<keyword evidence="3" id="KW-1185">Reference proteome</keyword>
<comment type="caution">
    <text evidence="2">The sequence shown here is derived from an EMBL/GenBank/DDBJ whole genome shotgun (WGS) entry which is preliminary data.</text>
</comment>
<dbReference type="Proteomes" id="UP001172101">
    <property type="component" value="Unassembled WGS sequence"/>
</dbReference>
<sequence>MNSFLAYVNELLARPQESAAGLLSPSAMPTSRRTSMYSSTDDAGQQDANRFEIAQRAPASRAPTASRLRATGAASASSCWRARPASARSTTWPLTSRAPTSPATPCSQHSSQPNASTPASAYDPTPASTAFRARSGSRPARPPCTRAVSSLTPPSPCRPRPSSLRAALVSSGRSGSSSSCLLTMPSAARLRILKKTTRMSRKTTKKKTTTSTRTVTRMKTAAAKVAPTTTAVRRQSRGPAIIDATKEAISAARRGCQHQRPCPPAARRNFPRRPRRLCPRCGREPVTDNRF</sequence>
<dbReference type="RefSeq" id="XP_060290122.1">
    <property type="nucleotide sequence ID" value="XM_060435336.1"/>
</dbReference>
<protein>
    <submittedName>
        <fullName evidence="2">Uncharacterized protein</fullName>
    </submittedName>
</protein>
<reference evidence="2" key="1">
    <citation type="submission" date="2023-06" db="EMBL/GenBank/DDBJ databases">
        <title>Genome-scale phylogeny and comparative genomics of the fungal order Sordariales.</title>
        <authorList>
            <consortium name="Lawrence Berkeley National Laboratory"/>
            <person name="Hensen N."/>
            <person name="Bonometti L."/>
            <person name="Westerberg I."/>
            <person name="Brannstrom I.O."/>
            <person name="Guillou S."/>
            <person name="Cros-Aarteil S."/>
            <person name="Calhoun S."/>
            <person name="Haridas S."/>
            <person name="Kuo A."/>
            <person name="Mondo S."/>
            <person name="Pangilinan J."/>
            <person name="Riley R."/>
            <person name="LaButti K."/>
            <person name="Andreopoulos B."/>
            <person name="Lipzen A."/>
            <person name="Chen C."/>
            <person name="Yanf M."/>
            <person name="Daum C."/>
            <person name="Ng V."/>
            <person name="Clum A."/>
            <person name="Steindorff A."/>
            <person name="Ohm R."/>
            <person name="Martin F."/>
            <person name="Silar P."/>
            <person name="Natvig D."/>
            <person name="Lalanne C."/>
            <person name="Gautier V."/>
            <person name="Ament-velasquez S.L."/>
            <person name="Kruys A."/>
            <person name="Hutchinson M.I."/>
            <person name="Powell A.J."/>
            <person name="Barry K."/>
            <person name="Miller A.N."/>
            <person name="Grigoriev I.V."/>
            <person name="Debuchy R."/>
            <person name="Gladieux P."/>
            <person name="Thoren M.H."/>
            <person name="Johannesson H."/>
        </authorList>
    </citation>
    <scope>NUCLEOTIDE SEQUENCE</scope>
    <source>
        <strain evidence="2">SMH2392-1A</strain>
    </source>
</reference>
<gene>
    <name evidence="2" type="ORF">B0T26DRAFT_493632</name>
</gene>
<feature type="compositionally biased region" description="Polar residues" evidence="1">
    <location>
        <begin position="87"/>
        <end position="119"/>
    </location>
</feature>
<accession>A0AA40DKL2</accession>
<dbReference type="EMBL" id="JAUIRO010000008">
    <property type="protein sequence ID" value="KAK0703263.1"/>
    <property type="molecule type" value="Genomic_DNA"/>
</dbReference>
<organism evidence="2 3">
    <name type="scientific">Lasiosphaeria miniovina</name>
    <dbReference type="NCBI Taxonomy" id="1954250"/>
    <lineage>
        <taxon>Eukaryota</taxon>
        <taxon>Fungi</taxon>
        <taxon>Dikarya</taxon>
        <taxon>Ascomycota</taxon>
        <taxon>Pezizomycotina</taxon>
        <taxon>Sordariomycetes</taxon>
        <taxon>Sordariomycetidae</taxon>
        <taxon>Sordariales</taxon>
        <taxon>Lasiosphaeriaceae</taxon>
        <taxon>Lasiosphaeria</taxon>
    </lineage>
</organism>
<dbReference type="AlphaFoldDB" id="A0AA40DKL2"/>
<proteinExistence type="predicted"/>